<name>A0AAN7ZXP9_9SACH</name>
<feature type="region of interest" description="Disordered" evidence="1">
    <location>
        <begin position="55"/>
        <end position="102"/>
    </location>
</feature>
<proteinExistence type="predicted"/>
<dbReference type="EMBL" id="JAWIZZ010000047">
    <property type="protein sequence ID" value="KAK5779551.1"/>
    <property type="molecule type" value="Genomic_DNA"/>
</dbReference>
<evidence type="ECO:0000313" key="2">
    <source>
        <dbReference type="EMBL" id="KAK5779551.1"/>
    </source>
</evidence>
<gene>
    <name evidence="2" type="ORF">RI543_003443</name>
</gene>
<comment type="caution">
    <text evidence="2">The sequence shown here is derived from an EMBL/GenBank/DDBJ whole genome shotgun (WGS) entry which is preliminary data.</text>
</comment>
<feature type="compositionally biased region" description="Polar residues" evidence="1">
    <location>
        <begin position="64"/>
        <end position="92"/>
    </location>
</feature>
<dbReference type="AlphaFoldDB" id="A0AAN7ZXP9"/>
<evidence type="ECO:0000256" key="1">
    <source>
        <dbReference type="SAM" id="MobiDB-lite"/>
    </source>
</evidence>
<dbReference type="Proteomes" id="UP001306508">
    <property type="component" value="Unassembled WGS sequence"/>
</dbReference>
<reference evidence="3" key="1">
    <citation type="submission" date="2023-07" db="EMBL/GenBank/DDBJ databases">
        <title>A draft genome of Kazachstania heterogenica Y-27499.</title>
        <authorList>
            <person name="Donic C."/>
            <person name="Kralova J.S."/>
            <person name="Fidel L."/>
            <person name="Ben-Dor S."/>
            <person name="Jung S."/>
        </authorList>
    </citation>
    <scope>NUCLEOTIDE SEQUENCE [LARGE SCALE GENOMIC DNA]</scope>
    <source>
        <strain evidence="3">Y27499</strain>
    </source>
</reference>
<sequence>MSPRNKLINNNIINNISHNSNNEDNVKQMNTKTNSSGKKNKLSFWMRKIILSTNTNNTSSSSSPVMNNSGYGSKNELRNGTTLQKSKNNSRFSKGIENNPLDVRLDKNSRDVEKNNRNYDNNIDSDLGSSDVYTTTTNLSIKPIFHKDDLNINTVESISNDTLTTMTNSIKKLQWDNEPERCKTENITTINNNTTNANTNNTSNNDISSMIPMISFYSASVRSPSMFSDINSIQSTRPTIMSIKTMETNSSVMAIPPASIIDRARPTSNPESSIPHSS</sequence>
<protein>
    <submittedName>
        <fullName evidence="2">Uncharacterized protein</fullName>
    </submittedName>
</protein>
<organism evidence="2 3">
    <name type="scientific">Arxiozyma heterogenica</name>
    <dbReference type="NCBI Taxonomy" id="278026"/>
    <lineage>
        <taxon>Eukaryota</taxon>
        <taxon>Fungi</taxon>
        <taxon>Dikarya</taxon>
        <taxon>Ascomycota</taxon>
        <taxon>Saccharomycotina</taxon>
        <taxon>Saccharomycetes</taxon>
        <taxon>Saccharomycetales</taxon>
        <taxon>Saccharomycetaceae</taxon>
        <taxon>Arxiozyma</taxon>
    </lineage>
</organism>
<accession>A0AAN7ZXP9</accession>
<feature type="region of interest" description="Disordered" evidence="1">
    <location>
        <begin position="1"/>
        <end position="39"/>
    </location>
</feature>
<evidence type="ECO:0000313" key="3">
    <source>
        <dbReference type="Proteomes" id="UP001306508"/>
    </source>
</evidence>
<keyword evidence="3" id="KW-1185">Reference proteome</keyword>
<feature type="compositionally biased region" description="Low complexity" evidence="1">
    <location>
        <begin position="8"/>
        <end position="22"/>
    </location>
</feature>